<evidence type="ECO:0000313" key="2">
    <source>
        <dbReference type="Proteomes" id="UP000246464"/>
    </source>
</evidence>
<proteinExistence type="predicted"/>
<evidence type="ECO:0000313" key="1">
    <source>
        <dbReference type="EMBL" id="AWO98304.1"/>
    </source>
</evidence>
<dbReference type="AlphaFoldDB" id="A0A2U9B2Y7"/>
<accession>A0A2U9B2Y7</accession>
<keyword evidence="2" id="KW-1185">Reference proteome</keyword>
<organism evidence="1 2">
    <name type="scientific">Scophthalmus maximus</name>
    <name type="common">Turbot</name>
    <name type="synonym">Psetta maxima</name>
    <dbReference type="NCBI Taxonomy" id="52904"/>
    <lineage>
        <taxon>Eukaryota</taxon>
        <taxon>Metazoa</taxon>
        <taxon>Chordata</taxon>
        <taxon>Craniata</taxon>
        <taxon>Vertebrata</taxon>
        <taxon>Euteleostomi</taxon>
        <taxon>Actinopterygii</taxon>
        <taxon>Neopterygii</taxon>
        <taxon>Teleostei</taxon>
        <taxon>Neoteleostei</taxon>
        <taxon>Acanthomorphata</taxon>
        <taxon>Carangaria</taxon>
        <taxon>Pleuronectiformes</taxon>
        <taxon>Pleuronectoidei</taxon>
        <taxon>Scophthalmidae</taxon>
        <taxon>Scophthalmus</taxon>
    </lineage>
</organism>
<dbReference type="Proteomes" id="UP000246464">
    <property type="component" value="Chromosome 2"/>
</dbReference>
<name>A0A2U9B2Y7_SCOMX</name>
<gene>
    <name evidence="1" type="ORF">SMAX5B_019269</name>
</gene>
<dbReference type="EMBL" id="CP026244">
    <property type="protein sequence ID" value="AWO98304.1"/>
    <property type="molecule type" value="Genomic_DNA"/>
</dbReference>
<sequence length="68" mass="7957">MENRLVSFISVMVFTTNVGNVRRRTRRPAPKERPRRSNVHRTNRWLLSQRCGPWVGGALLIVKFSLTH</sequence>
<reference evidence="1 2" key="1">
    <citation type="submission" date="2017-12" db="EMBL/GenBank/DDBJ databases">
        <title>Integrating genomic resources of turbot (Scophthalmus maximus) in depth evaluation of genetic and physical mapping variation across individuals.</title>
        <authorList>
            <person name="Martinez P."/>
        </authorList>
    </citation>
    <scope>NUCLEOTIDE SEQUENCE [LARGE SCALE GENOMIC DNA]</scope>
</reference>
<protein>
    <submittedName>
        <fullName evidence="1">Uncharacterized protein</fullName>
    </submittedName>
</protein>